<gene>
    <name evidence="3" type="ORF">HX018_00070</name>
</gene>
<name>A0ABT7NHI1_9SPHI</name>
<reference evidence="3" key="2">
    <citation type="journal article" date="2022" name="Sci. Total Environ.">
        <title>Prevalence, transmission, and molecular epidemiology of tet(X)-positive bacteria among humans, animals, and environmental niches in China: An epidemiological, and genomic-based study.</title>
        <authorList>
            <person name="Dong N."/>
            <person name="Zeng Y."/>
            <person name="Cai C."/>
            <person name="Sun C."/>
            <person name="Lu J."/>
            <person name="Liu C."/>
            <person name="Zhou H."/>
            <person name="Sun Q."/>
            <person name="Shu L."/>
            <person name="Wang H."/>
            <person name="Wang Y."/>
            <person name="Wang S."/>
            <person name="Wu C."/>
            <person name="Chan E.W."/>
            <person name="Chen G."/>
            <person name="Shen Z."/>
            <person name="Chen S."/>
            <person name="Zhang R."/>
        </authorList>
    </citation>
    <scope>NUCLEOTIDE SEQUENCE</scope>
    <source>
        <strain evidence="3">R1692</strain>
    </source>
</reference>
<dbReference type="EMBL" id="JACAGK010000001">
    <property type="protein sequence ID" value="MDM1046651.1"/>
    <property type="molecule type" value="Genomic_DNA"/>
</dbReference>
<sequence length="731" mass="79467">MLFPILFASCSKIEDLYEEKKNESNSLFPAGVIIPENFNWSTTKEVEINISVNDQYDGKFDYLIELYNSDPLFAEKAQLLGAGLAKAGKDYYDKIDIPSSLEYIYVKQTDPKGNSSLTMLKVTEAVLKQSSLLSSSLKGTGKIRMSTSDQPKTVALGGFGAVSARQVPADAIVISGSNDVSLQSNKSYVVKENSTFTGNIIANNGSTNALVYIEGVWNAPNNTLDIGASNGLFVTQKGSVKLAGIKQNTQGSLESYGRIELDALSITNEVVYRNFGEMTVRIASISNGSLINFGKAIIGKIESTTSSTLIQNQGTLMVSTANLTNATLLTNCHTEIATFINNGAKVKVASGALLSIGTLQSNGTTYTLEATAIMDVKKKAYFSDNKSFVEGIGNNFALVRMSKVEIVGWEALNYVGNIQIACSEHTPNGQWDRKYTITSPAILVPLDQTTLEIPASACNQGGNNDDANGTNPENQTPPEVALEPYTFAFEDNWPKKGDYDMNDFGVEIRVVKTQNRENKVLKVKLSAKITSVGAARRLAAAIQLDGISVGNIKSVKYSRSDLLGQAFSLDSKGVEKDQRYAVVGLVGDAHRAFEISQVAFISTQNGSFKPIELDITIEFNAPLDGFTQKALNPFIFTESQNSAGRSEIHQVGYSATDKMNITLKEKAVKAGDVSVSDIFKTQMGEPWALSVPISFQFPTEGRDITKHYPKFMEWAKSGGVIQTVWYNDFQK</sequence>
<comment type="caution">
    <text evidence="3">The sequence shown here is derived from an EMBL/GenBank/DDBJ whole genome shotgun (WGS) entry which is preliminary data.</text>
</comment>
<evidence type="ECO:0000259" key="2">
    <source>
        <dbReference type="Pfam" id="PF16130"/>
    </source>
</evidence>
<feature type="region of interest" description="Disordered" evidence="1">
    <location>
        <begin position="455"/>
        <end position="479"/>
    </location>
</feature>
<feature type="domain" description="DUF4842" evidence="2">
    <location>
        <begin position="518"/>
        <end position="726"/>
    </location>
</feature>
<dbReference type="Pfam" id="PF16130">
    <property type="entry name" value="DUF4842"/>
    <property type="match status" value="1"/>
</dbReference>
<dbReference type="InterPro" id="IPR032295">
    <property type="entry name" value="DUF4842"/>
</dbReference>
<reference evidence="3" key="1">
    <citation type="submission" date="2020-06" db="EMBL/GenBank/DDBJ databases">
        <authorList>
            <person name="Dong N."/>
        </authorList>
    </citation>
    <scope>NUCLEOTIDE SEQUENCE</scope>
    <source>
        <strain evidence="3">R1692</strain>
    </source>
</reference>
<dbReference type="SUPFAM" id="SSF51126">
    <property type="entry name" value="Pectin lyase-like"/>
    <property type="match status" value="1"/>
</dbReference>
<feature type="compositionally biased region" description="Polar residues" evidence="1">
    <location>
        <begin position="455"/>
        <end position="477"/>
    </location>
</feature>
<evidence type="ECO:0000313" key="4">
    <source>
        <dbReference type="Proteomes" id="UP001170954"/>
    </source>
</evidence>
<evidence type="ECO:0000256" key="1">
    <source>
        <dbReference type="SAM" id="MobiDB-lite"/>
    </source>
</evidence>
<organism evidence="3 4">
    <name type="scientific">Sphingobacterium hotanense</name>
    <dbReference type="NCBI Taxonomy" id="649196"/>
    <lineage>
        <taxon>Bacteria</taxon>
        <taxon>Pseudomonadati</taxon>
        <taxon>Bacteroidota</taxon>
        <taxon>Sphingobacteriia</taxon>
        <taxon>Sphingobacteriales</taxon>
        <taxon>Sphingobacteriaceae</taxon>
        <taxon>Sphingobacterium</taxon>
    </lineage>
</organism>
<dbReference type="Proteomes" id="UP001170954">
    <property type="component" value="Unassembled WGS sequence"/>
</dbReference>
<accession>A0ABT7NHI1</accession>
<dbReference type="InterPro" id="IPR011050">
    <property type="entry name" value="Pectin_lyase_fold/virulence"/>
</dbReference>
<evidence type="ECO:0000313" key="3">
    <source>
        <dbReference type="EMBL" id="MDM1046651.1"/>
    </source>
</evidence>
<dbReference type="RefSeq" id="WP_286650017.1">
    <property type="nucleotide sequence ID" value="NZ_JACAGK010000001.1"/>
</dbReference>
<keyword evidence="4" id="KW-1185">Reference proteome</keyword>
<proteinExistence type="predicted"/>
<protein>
    <submittedName>
        <fullName evidence="3">LruC domain-containing protein</fullName>
    </submittedName>
</protein>
<dbReference type="InterPro" id="IPR031025">
    <property type="entry name" value="LruC_dom"/>
</dbReference>
<dbReference type="NCBIfam" id="TIGR04456">
    <property type="entry name" value="LruC_dom"/>
    <property type="match status" value="1"/>
</dbReference>